<keyword evidence="1" id="KW-1185">Reference proteome</keyword>
<protein>
    <submittedName>
        <fullName evidence="2">FAD:protein FMN transferase</fullName>
    </submittedName>
</protein>
<organism evidence="1 2">
    <name type="scientific">Panagrellus redivivus</name>
    <name type="common">Microworm</name>
    <dbReference type="NCBI Taxonomy" id="6233"/>
    <lineage>
        <taxon>Eukaryota</taxon>
        <taxon>Metazoa</taxon>
        <taxon>Ecdysozoa</taxon>
        <taxon>Nematoda</taxon>
        <taxon>Chromadorea</taxon>
        <taxon>Rhabditida</taxon>
        <taxon>Tylenchina</taxon>
        <taxon>Panagrolaimomorpha</taxon>
        <taxon>Panagrolaimoidea</taxon>
        <taxon>Panagrolaimidae</taxon>
        <taxon>Panagrellus</taxon>
    </lineage>
</organism>
<dbReference type="Proteomes" id="UP000492821">
    <property type="component" value="Unassembled WGS sequence"/>
</dbReference>
<proteinExistence type="predicted"/>
<dbReference type="AlphaFoldDB" id="A0A7E4VLM9"/>
<sequence>MGTFVTHSTQLHTAAHNRNHLCGAPLYYDREMKETLTELTTVCRAHLTGYEITVNSSSVDGTIVKQHGNKTLEVFVGFYARR</sequence>
<name>A0A7E4VLM9_PANRE</name>
<reference evidence="2" key="2">
    <citation type="submission" date="2020-10" db="UniProtKB">
        <authorList>
            <consortium name="WormBaseParasite"/>
        </authorList>
    </citation>
    <scope>IDENTIFICATION</scope>
</reference>
<evidence type="ECO:0000313" key="2">
    <source>
        <dbReference type="WBParaSite" id="Pan_g21670.t1"/>
    </source>
</evidence>
<dbReference type="WBParaSite" id="Pan_g21670.t1">
    <property type="protein sequence ID" value="Pan_g21670.t1"/>
    <property type="gene ID" value="Pan_g21670"/>
</dbReference>
<evidence type="ECO:0000313" key="1">
    <source>
        <dbReference type="Proteomes" id="UP000492821"/>
    </source>
</evidence>
<accession>A0A7E4VLM9</accession>
<reference evidence="1" key="1">
    <citation type="journal article" date="2013" name="Genetics">
        <title>The draft genome and transcriptome of Panagrellus redivivus are shaped by the harsh demands of a free-living lifestyle.</title>
        <authorList>
            <person name="Srinivasan J."/>
            <person name="Dillman A.R."/>
            <person name="Macchietto M.G."/>
            <person name="Heikkinen L."/>
            <person name="Lakso M."/>
            <person name="Fracchia K.M."/>
            <person name="Antoshechkin I."/>
            <person name="Mortazavi A."/>
            <person name="Wong G."/>
            <person name="Sternberg P.W."/>
        </authorList>
    </citation>
    <scope>NUCLEOTIDE SEQUENCE [LARGE SCALE GENOMIC DNA]</scope>
    <source>
        <strain evidence="1">MT8872</strain>
    </source>
</reference>